<dbReference type="Gene3D" id="2.115.10.20">
    <property type="entry name" value="Glycosyl hydrolase domain, family 43"/>
    <property type="match status" value="1"/>
</dbReference>
<evidence type="ECO:0008006" key="4">
    <source>
        <dbReference type="Google" id="ProtNLM"/>
    </source>
</evidence>
<dbReference type="OrthoDB" id="9758923at2"/>
<dbReference type="RefSeq" id="WP_137816399.1">
    <property type="nucleotide sequence ID" value="NZ_BJFL01000043.1"/>
</dbReference>
<accession>A0A4D4JCU5</accession>
<feature type="signal peptide" evidence="1">
    <location>
        <begin position="1"/>
        <end position="27"/>
    </location>
</feature>
<feature type="chain" id="PRO_5020442694" description="Glycosyl hydrolase family 43" evidence="1">
    <location>
        <begin position="28"/>
        <end position="360"/>
    </location>
</feature>
<keyword evidence="3" id="KW-1185">Reference proteome</keyword>
<protein>
    <recommendedName>
        <fullName evidence="4">Glycosyl hydrolase family 43</fullName>
    </recommendedName>
</protein>
<dbReference type="Proteomes" id="UP000298860">
    <property type="component" value="Unassembled WGS sequence"/>
</dbReference>
<dbReference type="EMBL" id="BJFL01000043">
    <property type="protein sequence ID" value="GDY33454.1"/>
    <property type="molecule type" value="Genomic_DNA"/>
</dbReference>
<proteinExistence type="predicted"/>
<gene>
    <name evidence="2" type="ORF">GTS_50870</name>
</gene>
<evidence type="ECO:0000313" key="3">
    <source>
        <dbReference type="Proteomes" id="UP000298860"/>
    </source>
</evidence>
<evidence type="ECO:0000256" key="1">
    <source>
        <dbReference type="SAM" id="SignalP"/>
    </source>
</evidence>
<evidence type="ECO:0000313" key="2">
    <source>
        <dbReference type="EMBL" id="GDY33454.1"/>
    </source>
</evidence>
<dbReference type="InterPro" id="IPR023296">
    <property type="entry name" value="Glyco_hydro_beta-prop_sf"/>
</dbReference>
<sequence>MKARLAALGLALSIIAGLILSGSSAAAAPTAFNISGIDLHDGMIVESGGTYYLYGTEYGCGFQWGQANTPWCGFGVSTATSPSGPWSTPTLLFDPNAIDPWTNTTWVSECGSTGAGCFNPRMIQRSGWGANDGVWILWFNAPADYNRNRANAYYALGCNGPAGPCGYTAPYGSVHKPNLWVCSGNGDFSIVPNGSAPPVMLCTMPDQTLAEEQLDTWGTNGTGTGSTNLAGLTNTESPGAYQDPGTGTWIMTYSDPNCGYCQGAGTGYATATNLLGPWTAPTNTGWSAPATGRRDLSATSCGGQPRTVITLDGQPYQTIDLWTGSANETTAGLHYEPLTYQHPAGGSGTLWQPFTPWTCG</sequence>
<dbReference type="AlphaFoldDB" id="A0A4D4JCU5"/>
<keyword evidence="1" id="KW-0732">Signal</keyword>
<name>A0A4D4JCU5_9PSEU</name>
<organism evidence="2 3">
    <name type="scientific">Gandjariella thermophila</name>
    <dbReference type="NCBI Taxonomy" id="1931992"/>
    <lineage>
        <taxon>Bacteria</taxon>
        <taxon>Bacillati</taxon>
        <taxon>Actinomycetota</taxon>
        <taxon>Actinomycetes</taxon>
        <taxon>Pseudonocardiales</taxon>
        <taxon>Pseudonocardiaceae</taxon>
        <taxon>Gandjariella</taxon>
    </lineage>
</organism>
<dbReference type="SUPFAM" id="SSF75005">
    <property type="entry name" value="Arabinanase/levansucrase/invertase"/>
    <property type="match status" value="1"/>
</dbReference>
<reference evidence="3" key="1">
    <citation type="submission" date="2019-04" db="EMBL/GenBank/DDBJ databases">
        <title>Draft genome sequence of Pseudonocardiaceae bacterium SL3-2-4.</title>
        <authorList>
            <person name="Ningsih F."/>
            <person name="Yokota A."/>
            <person name="Sakai Y."/>
            <person name="Nanatani K."/>
            <person name="Yabe S."/>
            <person name="Oetari A."/>
            <person name="Sjamsuridzal W."/>
        </authorList>
    </citation>
    <scope>NUCLEOTIDE SEQUENCE [LARGE SCALE GENOMIC DNA]</scope>
    <source>
        <strain evidence="3">SL3-2-4</strain>
    </source>
</reference>
<comment type="caution">
    <text evidence="2">The sequence shown here is derived from an EMBL/GenBank/DDBJ whole genome shotgun (WGS) entry which is preliminary data.</text>
</comment>